<sequence>MIKKLEVLKSLETMKVVAVIRGKNAEEGVFGQLDAFHEIIKEELS</sequence>
<organism evidence="1 2">
    <name type="scientific">Metabacillus herbersteinensis</name>
    <dbReference type="NCBI Taxonomy" id="283816"/>
    <lineage>
        <taxon>Bacteria</taxon>
        <taxon>Bacillati</taxon>
        <taxon>Bacillota</taxon>
        <taxon>Bacilli</taxon>
        <taxon>Bacillales</taxon>
        <taxon>Bacillaceae</taxon>
        <taxon>Metabacillus</taxon>
    </lineage>
</organism>
<dbReference type="RefSeq" id="WP_378935076.1">
    <property type="nucleotide sequence ID" value="NZ_JBHLVO010000011.1"/>
</dbReference>
<gene>
    <name evidence="1" type="ORF">ACFFIX_14270</name>
</gene>
<proteinExistence type="predicted"/>
<name>A0ABV6GFY1_9BACI</name>
<evidence type="ECO:0000313" key="1">
    <source>
        <dbReference type="EMBL" id="MFC0272598.1"/>
    </source>
</evidence>
<comment type="caution">
    <text evidence="1">The sequence shown here is derived from an EMBL/GenBank/DDBJ whole genome shotgun (WGS) entry which is preliminary data.</text>
</comment>
<dbReference type="EMBL" id="JBHLVO010000011">
    <property type="protein sequence ID" value="MFC0272598.1"/>
    <property type="molecule type" value="Genomic_DNA"/>
</dbReference>
<accession>A0ABV6GFY1</accession>
<protein>
    <submittedName>
        <fullName evidence="1">Uncharacterized protein</fullName>
    </submittedName>
</protein>
<evidence type="ECO:0000313" key="2">
    <source>
        <dbReference type="Proteomes" id="UP001589854"/>
    </source>
</evidence>
<reference evidence="1 2" key="1">
    <citation type="submission" date="2024-09" db="EMBL/GenBank/DDBJ databases">
        <authorList>
            <person name="Sun Q."/>
            <person name="Mori K."/>
        </authorList>
    </citation>
    <scope>NUCLEOTIDE SEQUENCE [LARGE SCALE GENOMIC DNA]</scope>
    <source>
        <strain evidence="1 2">CCM 7228</strain>
    </source>
</reference>
<keyword evidence="2" id="KW-1185">Reference proteome</keyword>
<dbReference type="Proteomes" id="UP001589854">
    <property type="component" value="Unassembled WGS sequence"/>
</dbReference>